<evidence type="ECO:0000256" key="3">
    <source>
        <dbReference type="RuleBase" id="RU361155"/>
    </source>
</evidence>
<keyword evidence="6" id="KW-1185">Reference proteome</keyword>
<evidence type="ECO:0000313" key="5">
    <source>
        <dbReference type="EMBL" id="CAH2319360.1"/>
    </source>
</evidence>
<evidence type="ECO:0000256" key="1">
    <source>
        <dbReference type="ARBA" id="ARBA00005771"/>
    </source>
</evidence>
<dbReference type="SUPFAM" id="SSF52540">
    <property type="entry name" value="P-loop containing nucleoside triphosphate hydrolases"/>
    <property type="match status" value="1"/>
</dbReference>
<dbReference type="GO" id="GO:0008146">
    <property type="term" value="F:sulfotransferase activity"/>
    <property type="evidence" value="ECO:0007669"/>
    <property type="project" value="InterPro"/>
</dbReference>
<gene>
    <name evidence="5" type="ORF">PECUL_23A045790</name>
</gene>
<evidence type="ECO:0000259" key="4">
    <source>
        <dbReference type="Pfam" id="PF00685"/>
    </source>
</evidence>
<dbReference type="InterPro" id="IPR000863">
    <property type="entry name" value="Sulfotransferase_dom"/>
</dbReference>
<feature type="domain" description="Sulfotransferase" evidence="4">
    <location>
        <begin position="8"/>
        <end position="128"/>
    </location>
</feature>
<keyword evidence="2 3" id="KW-0808">Transferase</keyword>
<dbReference type="InterPro" id="IPR027417">
    <property type="entry name" value="P-loop_NTPase"/>
</dbReference>
<dbReference type="EMBL" id="OW240921">
    <property type="protein sequence ID" value="CAH2319360.1"/>
    <property type="molecule type" value="Genomic_DNA"/>
</dbReference>
<dbReference type="EC" id="2.8.2.-" evidence="3"/>
<comment type="similarity">
    <text evidence="1 3">Belongs to the sulfotransferase 1 family.</text>
</comment>
<protein>
    <recommendedName>
        <fullName evidence="3">Sulfotransferase</fullName>
        <ecNumber evidence="3">2.8.2.-</ecNumber>
    </recommendedName>
</protein>
<dbReference type="PANTHER" id="PTHR11783">
    <property type="entry name" value="SULFOTRANSFERASE SULT"/>
    <property type="match status" value="1"/>
</dbReference>
<dbReference type="AlphaFoldDB" id="A0AAD1TA12"/>
<sequence>MRTKHYAAIFGGWFEHVKGWLKLKDKPNMLFLSYEEMLKDLRGNVIKICKFLGKELDDTAIDSVVTNSTFNAMKGNNMSNYSAVPNYLFNQDKVSFYRKGVAGDYKNHFTAAQEEEFDKAYQDFMKDVNLTFA</sequence>
<name>A0AAD1TA12_PELCU</name>
<reference evidence="5" key="1">
    <citation type="submission" date="2022-03" db="EMBL/GenBank/DDBJ databases">
        <authorList>
            <person name="Alioto T."/>
            <person name="Alioto T."/>
            <person name="Gomez Garrido J."/>
        </authorList>
    </citation>
    <scope>NUCLEOTIDE SEQUENCE</scope>
</reference>
<evidence type="ECO:0000256" key="2">
    <source>
        <dbReference type="ARBA" id="ARBA00022679"/>
    </source>
</evidence>
<accession>A0AAD1TA12</accession>
<proteinExistence type="inferred from homology"/>
<dbReference type="Gene3D" id="3.40.50.300">
    <property type="entry name" value="P-loop containing nucleotide triphosphate hydrolases"/>
    <property type="match status" value="1"/>
</dbReference>
<organism evidence="5 6">
    <name type="scientific">Pelobates cultripes</name>
    <name type="common">Western spadefoot toad</name>
    <dbReference type="NCBI Taxonomy" id="61616"/>
    <lineage>
        <taxon>Eukaryota</taxon>
        <taxon>Metazoa</taxon>
        <taxon>Chordata</taxon>
        <taxon>Craniata</taxon>
        <taxon>Vertebrata</taxon>
        <taxon>Euteleostomi</taxon>
        <taxon>Amphibia</taxon>
        <taxon>Batrachia</taxon>
        <taxon>Anura</taxon>
        <taxon>Pelobatoidea</taxon>
        <taxon>Pelobatidae</taxon>
        <taxon>Pelobates</taxon>
    </lineage>
</organism>
<evidence type="ECO:0000313" key="6">
    <source>
        <dbReference type="Proteomes" id="UP001295444"/>
    </source>
</evidence>
<dbReference type="Proteomes" id="UP001295444">
    <property type="component" value="Chromosome 10"/>
</dbReference>
<dbReference type="Pfam" id="PF00685">
    <property type="entry name" value="Sulfotransfer_1"/>
    <property type="match status" value="1"/>
</dbReference>